<dbReference type="AlphaFoldDB" id="A0A1X7VE58"/>
<organism evidence="1">
    <name type="scientific">Amphimedon queenslandica</name>
    <name type="common">Sponge</name>
    <dbReference type="NCBI Taxonomy" id="400682"/>
    <lineage>
        <taxon>Eukaryota</taxon>
        <taxon>Metazoa</taxon>
        <taxon>Porifera</taxon>
        <taxon>Demospongiae</taxon>
        <taxon>Heteroscleromorpha</taxon>
        <taxon>Haplosclerida</taxon>
        <taxon>Niphatidae</taxon>
        <taxon>Amphimedon</taxon>
    </lineage>
</organism>
<protein>
    <submittedName>
        <fullName evidence="1">Uncharacterized protein</fullName>
    </submittedName>
</protein>
<name>A0A1X7VE58_AMPQE</name>
<sequence>HVLLHSQNSKNTIELKYYLYYTSGWNEVLYVQLVQYMIH</sequence>
<dbReference type="EnsemblMetazoa" id="Aqu2.1.37797_001">
    <property type="protein sequence ID" value="Aqu2.1.37797_001"/>
    <property type="gene ID" value="Aqu2.1.37797"/>
</dbReference>
<proteinExistence type="predicted"/>
<evidence type="ECO:0000313" key="1">
    <source>
        <dbReference type="EnsemblMetazoa" id="Aqu2.1.37797_001"/>
    </source>
</evidence>
<accession>A0A1X7VE58</accession>
<reference evidence="1" key="1">
    <citation type="submission" date="2017-05" db="UniProtKB">
        <authorList>
            <consortium name="EnsemblMetazoa"/>
        </authorList>
    </citation>
    <scope>IDENTIFICATION</scope>
</reference>
<dbReference type="InParanoid" id="A0A1X7VE58"/>